<name>A0A4Y8KYD7_9BACT</name>
<keyword evidence="5 6" id="KW-0482">Metalloprotease</keyword>
<dbReference type="OrthoDB" id="9810445at2"/>
<dbReference type="STRING" id="1121485.GCA_000426485_02710"/>
<reference evidence="9 10" key="1">
    <citation type="submission" date="2019-03" db="EMBL/GenBank/DDBJ databases">
        <title>San Antonio Military Medical Center submission to MRSN (WRAIR), pending publication.</title>
        <authorList>
            <person name="Blyth D.M."/>
            <person name="Mccarthy S.L."/>
            <person name="Schall S.E."/>
            <person name="Stam J.A."/>
            <person name="Ong A.C."/>
            <person name="Mcgann P.T."/>
        </authorList>
    </citation>
    <scope>NUCLEOTIDE SEQUENCE [LARGE SCALE GENOMIC DNA]</scope>
    <source>
        <strain evidence="9 10">MRSN571793</strain>
    </source>
</reference>
<dbReference type="Gene3D" id="3.30.2010.10">
    <property type="entry name" value="Metalloproteases ('zincins'), catalytic domain"/>
    <property type="match status" value="1"/>
</dbReference>
<keyword evidence="4 6" id="KW-0862">Zinc</keyword>
<keyword evidence="10" id="KW-1185">Reference proteome</keyword>
<keyword evidence="1 6" id="KW-0645">Protease</keyword>
<dbReference type="PANTHER" id="PTHR22726:SF8">
    <property type="entry name" value="METALLOPROTEASE YCAL"/>
    <property type="match status" value="1"/>
</dbReference>
<keyword evidence="2" id="KW-0479">Metal-binding</keyword>
<evidence type="ECO:0000256" key="5">
    <source>
        <dbReference type="ARBA" id="ARBA00023049"/>
    </source>
</evidence>
<comment type="caution">
    <text evidence="9">The sequence shown here is derived from an EMBL/GenBank/DDBJ whole genome shotgun (WGS) entry which is preliminary data.</text>
</comment>
<gene>
    <name evidence="9" type="ORF">E2605_17235</name>
</gene>
<dbReference type="GO" id="GO:0051603">
    <property type="term" value="P:proteolysis involved in protein catabolic process"/>
    <property type="evidence" value="ECO:0007669"/>
    <property type="project" value="TreeGrafter"/>
</dbReference>
<dbReference type="Proteomes" id="UP000297861">
    <property type="component" value="Unassembled WGS sequence"/>
</dbReference>
<dbReference type="GO" id="GO:0046872">
    <property type="term" value="F:metal ion binding"/>
    <property type="evidence" value="ECO:0007669"/>
    <property type="project" value="UniProtKB-KW"/>
</dbReference>
<evidence type="ECO:0000256" key="6">
    <source>
        <dbReference type="RuleBase" id="RU003983"/>
    </source>
</evidence>
<dbReference type="AlphaFoldDB" id="A0A4Y8KYD7"/>
<dbReference type="InterPro" id="IPR001915">
    <property type="entry name" value="Peptidase_M48"/>
</dbReference>
<evidence type="ECO:0000256" key="2">
    <source>
        <dbReference type="ARBA" id="ARBA00022723"/>
    </source>
</evidence>
<evidence type="ECO:0000256" key="1">
    <source>
        <dbReference type="ARBA" id="ARBA00022670"/>
    </source>
</evidence>
<accession>A0A4Y8KYD7</accession>
<feature type="chain" id="PRO_5021466577" evidence="7">
    <location>
        <begin position="21"/>
        <end position="264"/>
    </location>
</feature>
<keyword evidence="7" id="KW-0732">Signal</keyword>
<dbReference type="EMBL" id="SOML01000013">
    <property type="protein sequence ID" value="TFD93225.1"/>
    <property type="molecule type" value="Genomic_DNA"/>
</dbReference>
<dbReference type="PANTHER" id="PTHR22726">
    <property type="entry name" value="METALLOENDOPEPTIDASE OMA1"/>
    <property type="match status" value="1"/>
</dbReference>
<evidence type="ECO:0000313" key="10">
    <source>
        <dbReference type="Proteomes" id="UP000297861"/>
    </source>
</evidence>
<evidence type="ECO:0000256" key="4">
    <source>
        <dbReference type="ARBA" id="ARBA00022833"/>
    </source>
</evidence>
<feature type="domain" description="Peptidase M48" evidence="8">
    <location>
        <begin position="105"/>
        <end position="262"/>
    </location>
</feature>
<dbReference type="InterPro" id="IPR051156">
    <property type="entry name" value="Mito/Outer_Membr_Metalloprot"/>
</dbReference>
<comment type="cofactor">
    <cofactor evidence="6">
        <name>Zn(2+)</name>
        <dbReference type="ChEBI" id="CHEBI:29105"/>
    </cofactor>
    <text evidence="6">Binds 1 zinc ion per subunit.</text>
</comment>
<evidence type="ECO:0000313" key="9">
    <source>
        <dbReference type="EMBL" id="TFD93225.1"/>
    </source>
</evidence>
<comment type="similarity">
    <text evidence="6">Belongs to the peptidase M48 family.</text>
</comment>
<protein>
    <submittedName>
        <fullName evidence="9">Peptidase</fullName>
    </submittedName>
</protein>
<evidence type="ECO:0000259" key="8">
    <source>
        <dbReference type="Pfam" id="PF01435"/>
    </source>
</evidence>
<feature type="signal peptide" evidence="7">
    <location>
        <begin position="1"/>
        <end position="20"/>
    </location>
</feature>
<organism evidence="9 10">
    <name type="scientific">Dysgonomonas capnocytophagoides</name>
    <dbReference type="NCBI Taxonomy" id="45254"/>
    <lineage>
        <taxon>Bacteria</taxon>
        <taxon>Pseudomonadati</taxon>
        <taxon>Bacteroidota</taxon>
        <taxon>Bacteroidia</taxon>
        <taxon>Bacteroidales</taxon>
        <taxon>Dysgonomonadaceae</taxon>
        <taxon>Dysgonomonas</taxon>
    </lineage>
</organism>
<evidence type="ECO:0000256" key="3">
    <source>
        <dbReference type="ARBA" id="ARBA00022801"/>
    </source>
</evidence>
<dbReference type="GO" id="GO:0016020">
    <property type="term" value="C:membrane"/>
    <property type="evidence" value="ECO:0007669"/>
    <property type="project" value="TreeGrafter"/>
</dbReference>
<sequence length="264" mass="28738">MKKTILAMGLVIACSLGAHAQFGKIKIDKAASAVSKGVKSFTLTDAELKGYADECTKWEDEHNHLCKTDDKYENTKAYAVRLEKIVANVPADLIKEYNLDIKAYHVTDVNAFARPNGSIRIFTPLMDLMSDDEVLAVIGHEIGHVVNKDSKDAFVTALRSSALKDAAGAVGGNTVSALTDSELGDLAESLGNAQFSQKQENQADAYGFELLKKMGKDSSNMALSLGQLLKLQEEAGSPENSKFNKLFSSHPDLKKRIETLNKKK</sequence>
<evidence type="ECO:0000256" key="7">
    <source>
        <dbReference type="SAM" id="SignalP"/>
    </source>
</evidence>
<dbReference type="RefSeq" id="WP_134437344.1">
    <property type="nucleotide sequence ID" value="NZ_SOML01000013.1"/>
</dbReference>
<proteinExistence type="inferred from homology"/>
<dbReference type="GO" id="GO:0004222">
    <property type="term" value="F:metalloendopeptidase activity"/>
    <property type="evidence" value="ECO:0007669"/>
    <property type="project" value="InterPro"/>
</dbReference>
<keyword evidence="3 6" id="KW-0378">Hydrolase</keyword>
<dbReference type="Pfam" id="PF01435">
    <property type="entry name" value="Peptidase_M48"/>
    <property type="match status" value="1"/>
</dbReference>